<dbReference type="AlphaFoldDB" id="A0A517XLR2"/>
<sequence>MAARAPAPAAPSVRSDLDALQGAWESVAGTRQARLLVAGRKFCFEFSGGDIYIGTFDLGPAGQLDMHVEEGPADHRGTSPCLYQLDGGVLRWCPGRPRSGKRPSRFPDVDDSRYLSLVFRRAARRK</sequence>
<proteinExistence type="predicted"/>
<name>A0A517XLR2_9BACT</name>
<dbReference type="RefSeq" id="WP_145233750.1">
    <property type="nucleotide sequence ID" value="NZ_CP036273.1"/>
</dbReference>
<gene>
    <name evidence="1" type="ORF">ETAA1_03350</name>
</gene>
<protein>
    <recommendedName>
        <fullName evidence="3">TIGR03067 domain-containing protein</fullName>
    </recommendedName>
</protein>
<dbReference type="Proteomes" id="UP000319576">
    <property type="component" value="Chromosome"/>
</dbReference>
<evidence type="ECO:0000313" key="1">
    <source>
        <dbReference type="EMBL" id="QDU18447.1"/>
    </source>
</evidence>
<accession>A0A517XLR2</accession>
<organism evidence="1 2">
    <name type="scientific">Urbifossiella limnaea</name>
    <dbReference type="NCBI Taxonomy" id="2528023"/>
    <lineage>
        <taxon>Bacteria</taxon>
        <taxon>Pseudomonadati</taxon>
        <taxon>Planctomycetota</taxon>
        <taxon>Planctomycetia</taxon>
        <taxon>Gemmatales</taxon>
        <taxon>Gemmataceae</taxon>
        <taxon>Urbifossiella</taxon>
    </lineage>
</organism>
<evidence type="ECO:0008006" key="3">
    <source>
        <dbReference type="Google" id="ProtNLM"/>
    </source>
</evidence>
<evidence type="ECO:0000313" key="2">
    <source>
        <dbReference type="Proteomes" id="UP000319576"/>
    </source>
</evidence>
<reference evidence="1 2" key="1">
    <citation type="submission" date="2019-02" db="EMBL/GenBank/DDBJ databases">
        <title>Deep-cultivation of Planctomycetes and their phenomic and genomic characterization uncovers novel biology.</title>
        <authorList>
            <person name="Wiegand S."/>
            <person name="Jogler M."/>
            <person name="Boedeker C."/>
            <person name="Pinto D."/>
            <person name="Vollmers J."/>
            <person name="Rivas-Marin E."/>
            <person name="Kohn T."/>
            <person name="Peeters S.H."/>
            <person name="Heuer A."/>
            <person name="Rast P."/>
            <person name="Oberbeckmann S."/>
            <person name="Bunk B."/>
            <person name="Jeske O."/>
            <person name="Meyerdierks A."/>
            <person name="Storesund J.E."/>
            <person name="Kallscheuer N."/>
            <person name="Luecker S."/>
            <person name="Lage O.M."/>
            <person name="Pohl T."/>
            <person name="Merkel B.J."/>
            <person name="Hornburger P."/>
            <person name="Mueller R.-W."/>
            <person name="Bruemmer F."/>
            <person name="Labrenz M."/>
            <person name="Spormann A.M."/>
            <person name="Op den Camp H."/>
            <person name="Overmann J."/>
            <person name="Amann R."/>
            <person name="Jetten M.S.M."/>
            <person name="Mascher T."/>
            <person name="Medema M.H."/>
            <person name="Devos D.P."/>
            <person name="Kaster A.-K."/>
            <person name="Ovreas L."/>
            <person name="Rohde M."/>
            <person name="Galperin M.Y."/>
            <person name="Jogler C."/>
        </authorList>
    </citation>
    <scope>NUCLEOTIDE SEQUENCE [LARGE SCALE GENOMIC DNA]</scope>
    <source>
        <strain evidence="1 2">ETA_A1</strain>
    </source>
</reference>
<dbReference type="EMBL" id="CP036273">
    <property type="protein sequence ID" value="QDU18447.1"/>
    <property type="molecule type" value="Genomic_DNA"/>
</dbReference>
<dbReference type="KEGG" id="uli:ETAA1_03350"/>
<keyword evidence="2" id="KW-1185">Reference proteome</keyword>